<keyword evidence="3" id="KW-1185">Reference proteome</keyword>
<evidence type="ECO:0000313" key="2">
    <source>
        <dbReference type="EMBL" id="EPS44342.1"/>
    </source>
</evidence>
<dbReference type="PROSITE" id="PS51257">
    <property type="entry name" value="PROKAR_LIPOPROTEIN"/>
    <property type="match status" value="1"/>
</dbReference>
<accession>S8C9P4</accession>
<dbReference type="Proteomes" id="UP000015100">
    <property type="component" value="Unassembled WGS sequence"/>
</dbReference>
<reference evidence="3" key="2">
    <citation type="submission" date="2013-04" db="EMBL/GenBank/DDBJ databases">
        <title>Genomic mechanisms accounting for the adaptation to parasitism in nematode-trapping fungi.</title>
        <authorList>
            <person name="Ahren D.G."/>
        </authorList>
    </citation>
    <scope>NUCLEOTIDE SEQUENCE [LARGE SCALE GENOMIC DNA]</scope>
    <source>
        <strain evidence="3">CBS 200.50</strain>
    </source>
</reference>
<evidence type="ECO:0000313" key="3">
    <source>
        <dbReference type="Proteomes" id="UP000015100"/>
    </source>
</evidence>
<dbReference type="AlphaFoldDB" id="S8C9P4"/>
<protein>
    <submittedName>
        <fullName evidence="2">Uncharacterized protein</fullName>
    </submittedName>
</protein>
<gene>
    <name evidence="2" type="ORF">H072_1686</name>
</gene>
<comment type="caution">
    <text evidence="2">The sequence shown here is derived from an EMBL/GenBank/DDBJ whole genome shotgun (WGS) entry which is preliminary data.</text>
</comment>
<feature type="compositionally biased region" description="Pro residues" evidence="1">
    <location>
        <begin position="76"/>
        <end position="90"/>
    </location>
</feature>
<organism evidence="2 3">
    <name type="scientific">Dactylellina haptotyla (strain CBS 200.50)</name>
    <name type="common">Nematode-trapping fungus</name>
    <name type="synonym">Monacrosporium haptotylum</name>
    <dbReference type="NCBI Taxonomy" id="1284197"/>
    <lineage>
        <taxon>Eukaryota</taxon>
        <taxon>Fungi</taxon>
        <taxon>Dikarya</taxon>
        <taxon>Ascomycota</taxon>
        <taxon>Pezizomycotina</taxon>
        <taxon>Orbiliomycetes</taxon>
        <taxon>Orbiliales</taxon>
        <taxon>Orbiliaceae</taxon>
        <taxon>Dactylellina</taxon>
    </lineage>
</organism>
<feature type="region of interest" description="Disordered" evidence="1">
    <location>
        <begin position="74"/>
        <end position="167"/>
    </location>
</feature>
<dbReference type="OrthoDB" id="5375211at2759"/>
<dbReference type="OMA" id="PANMGNQ"/>
<sequence>MRNIVVYALLATYGCNAAEIRRRQQAISIAPPRVIIPGGGTGAALNASPVQNYYAKPGSSPIPANMGNQNIVIPNSMPPVGGPTVWPSPGPGNMAAPLGQGPMGGPSQSAPQSGPGQSVSQSGPPDQSAPQDGQDQTSPPGDFGPAPLNSDGLQLPPDDSDVPPPAVDQNTVEAVAALSDPQRDDLLASTDAAEFGDGSEEFQELMLQATKDKLTTISSEVQAQGLDLTEDIEAPETAPSVEIYSDIQDLGTNVTEKSQMLSETMQQLLDVALDEVRNNETLDATEVQPDGTVVKYRKDKRWLLAIISTLSLIYEGAKLAADIYDTGARMYKTFKETNNGANTGPVSLGKAAKA</sequence>
<dbReference type="HOGENOM" id="CLU_783075_0_0_1"/>
<feature type="compositionally biased region" description="Polar residues" evidence="1">
    <location>
        <begin position="129"/>
        <end position="139"/>
    </location>
</feature>
<feature type="compositionally biased region" description="Low complexity" evidence="1">
    <location>
        <begin position="97"/>
        <end position="128"/>
    </location>
</feature>
<reference evidence="2 3" key="1">
    <citation type="journal article" date="2013" name="PLoS Genet.">
        <title>Genomic mechanisms accounting for the adaptation to parasitism in nematode-trapping fungi.</title>
        <authorList>
            <person name="Meerupati T."/>
            <person name="Andersson K.M."/>
            <person name="Friman E."/>
            <person name="Kumar D."/>
            <person name="Tunlid A."/>
            <person name="Ahren D."/>
        </authorList>
    </citation>
    <scope>NUCLEOTIDE SEQUENCE [LARGE SCALE GENOMIC DNA]</scope>
    <source>
        <strain evidence="2 3">CBS 200.50</strain>
    </source>
</reference>
<name>S8C9P4_DACHA</name>
<dbReference type="EMBL" id="AQGS01000051">
    <property type="protein sequence ID" value="EPS44342.1"/>
    <property type="molecule type" value="Genomic_DNA"/>
</dbReference>
<proteinExistence type="predicted"/>
<evidence type="ECO:0000256" key="1">
    <source>
        <dbReference type="SAM" id="MobiDB-lite"/>
    </source>
</evidence>